<protein>
    <submittedName>
        <fullName evidence="7">Uncharacterized protein</fullName>
    </submittedName>
</protein>
<organism evidence="7 8">
    <name type="scientific">Protea cynaroides</name>
    <dbReference type="NCBI Taxonomy" id="273540"/>
    <lineage>
        <taxon>Eukaryota</taxon>
        <taxon>Viridiplantae</taxon>
        <taxon>Streptophyta</taxon>
        <taxon>Embryophyta</taxon>
        <taxon>Tracheophyta</taxon>
        <taxon>Spermatophyta</taxon>
        <taxon>Magnoliopsida</taxon>
        <taxon>Proteales</taxon>
        <taxon>Proteaceae</taxon>
        <taxon>Protea</taxon>
    </lineage>
</organism>
<evidence type="ECO:0000256" key="4">
    <source>
        <dbReference type="ARBA" id="ARBA00023242"/>
    </source>
</evidence>
<dbReference type="PANTHER" id="PTHR47999:SF96">
    <property type="entry name" value="TRANSCRIPTION REPRESSOR MYB6-LIKE"/>
    <property type="match status" value="1"/>
</dbReference>
<gene>
    <name evidence="7" type="ORF">NE237_004416</name>
</gene>
<feature type="domain" description="Myb-like" evidence="5">
    <location>
        <begin position="10"/>
        <end position="62"/>
    </location>
</feature>
<dbReference type="InterPro" id="IPR001005">
    <property type="entry name" value="SANT/Myb"/>
</dbReference>
<dbReference type="PROSITE" id="PS51294">
    <property type="entry name" value="HTH_MYB"/>
    <property type="match status" value="2"/>
</dbReference>
<dbReference type="SUPFAM" id="SSF46689">
    <property type="entry name" value="Homeodomain-like"/>
    <property type="match status" value="1"/>
</dbReference>
<evidence type="ECO:0000313" key="7">
    <source>
        <dbReference type="EMBL" id="KAJ4971317.1"/>
    </source>
</evidence>
<dbReference type="Pfam" id="PF00249">
    <property type="entry name" value="Myb_DNA-binding"/>
    <property type="match status" value="2"/>
</dbReference>
<dbReference type="InterPro" id="IPR015495">
    <property type="entry name" value="Myb_TF_plants"/>
</dbReference>
<evidence type="ECO:0000256" key="1">
    <source>
        <dbReference type="ARBA" id="ARBA00004123"/>
    </source>
</evidence>
<feature type="domain" description="HTH myb-type" evidence="6">
    <location>
        <begin position="10"/>
        <end position="62"/>
    </location>
</feature>
<evidence type="ECO:0000313" key="8">
    <source>
        <dbReference type="Proteomes" id="UP001141806"/>
    </source>
</evidence>
<comment type="subcellular location">
    <subcellularLocation>
        <location evidence="1">Nucleus</location>
    </subcellularLocation>
</comment>
<sequence length="267" mass="30524">MGVRSPFCSKEELSKGSWTVHEDQILSDYINTYGEGRWNHLPNKAGLKRSGKSCRLRWFNYLKPGIKRGNISLEEEELIIRLHKLLGNRWSLIAGRLPGRTDNEIKNYWNTILGKKVQGGHSLPLAPLSTKKHSNSISRQFNSKVTKKEKEKQRRISMTLKPPQESGYLEAEVMGETCEIVSLEAPEPESFEGLSFSSFTHGEEENSSELMEIWPYDLLNSDFSLASHFHDGEAETNNGNKSYLYTELNMENGDDWNWTRAQLIGDL</sequence>
<dbReference type="CDD" id="cd00167">
    <property type="entry name" value="SANT"/>
    <property type="match status" value="2"/>
</dbReference>
<feature type="domain" description="Myb-like" evidence="5">
    <location>
        <begin position="63"/>
        <end position="113"/>
    </location>
</feature>
<evidence type="ECO:0000256" key="2">
    <source>
        <dbReference type="ARBA" id="ARBA00022737"/>
    </source>
</evidence>
<dbReference type="PROSITE" id="PS50090">
    <property type="entry name" value="MYB_LIKE"/>
    <property type="match status" value="2"/>
</dbReference>
<dbReference type="SMART" id="SM00717">
    <property type="entry name" value="SANT"/>
    <property type="match status" value="2"/>
</dbReference>
<keyword evidence="3" id="KW-0238">DNA-binding</keyword>
<proteinExistence type="predicted"/>
<dbReference type="InterPro" id="IPR009057">
    <property type="entry name" value="Homeodomain-like_sf"/>
</dbReference>
<dbReference type="PANTHER" id="PTHR47999">
    <property type="entry name" value="TRANSCRIPTION FACTOR MYB8-RELATED-RELATED"/>
    <property type="match status" value="1"/>
</dbReference>
<feature type="domain" description="HTH myb-type" evidence="6">
    <location>
        <begin position="63"/>
        <end position="117"/>
    </location>
</feature>
<evidence type="ECO:0000259" key="6">
    <source>
        <dbReference type="PROSITE" id="PS51294"/>
    </source>
</evidence>
<name>A0A9Q0KIR0_9MAGN</name>
<evidence type="ECO:0000256" key="3">
    <source>
        <dbReference type="ARBA" id="ARBA00023125"/>
    </source>
</evidence>
<dbReference type="Proteomes" id="UP001141806">
    <property type="component" value="Unassembled WGS sequence"/>
</dbReference>
<keyword evidence="4" id="KW-0539">Nucleus</keyword>
<dbReference type="Gene3D" id="1.10.10.60">
    <property type="entry name" value="Homeodomain-like"/>
    <property type="match status" value="2"/>
</dbReference>
<accession>A0A9Q0KIR0</accession>
<dbReference type="GO" id="GO:0005634">
    <property type="term" value="C:nucleus"/>
    <property type="evidence" value="ECO:0007669"/>
    <property type="project" value="UniProtKB-SubCell"/>
</dbReference>
<dbReference type="GO" id="GO:0003677">
    <property type="term" value="F:DNA binding"/>
    <property type="evidence" value="ECO:0007669"/>
    <property type="project" value="UniProtKB-KW"/>
</dbReference>
<dbReference type="EMBL" id="JAMYWD010000005">
    <property type="protein sequence ID" value="KAJ4971317.1"/>
    <property type="molecule type" value="Genomic_DNA"/>
</dbReference>
<dbReference type="FunFam" id="1.10.10.60:FF:000001">
    <property type="entry name" value="MYB-related transcription factor"/>
    <property type="match status" value="1"/>
</dbReference>
<dbReference type="AlphaFoldDB" id="A0A9Q0KIR0"/>
<keyword evidence="8" id="KW-1185">Reference proteome</keyword>
<reference evidence="7" key="1">
    <citation type="journal article" date="2023" name="Plant J.">
        <title>The genome of the king protea, Protea cynaroides.</title>
        <authorList>
            <person name="Chang J."/>
            <person name="Duong T.A."/>
            <person name="Schoeman C."/>
            <person name="Ma X."/>
            <person name="Roodt D."/>
            <person name="Barker N."/>
            <person name="Li Z."/>
            <person name="Van de Peer Y."/>
            <person name="Mizrachi E."/>
        </authorList>
    </citation>
    <scope>NUCLEOTIDE SEQUENCE</scope>
    <source>
        <tissue evidence="7">Young leaves</tissue>
    </source>
</reference>
<comment type="caution">
    <text evidence="7">The sequence shown here is derived from an EMBL/GenBank/DDBJ whole genome shotgun (WGS) entry which is preliminary data.</text>
</comment>
<dbReference type="InterPro" id="IPR017930">
    <property type="entry name" value="Myb_dom"/>
</dbReference>
<keyword evidence="2" id="KW-0677">Repeat</keyword>
<evidence type="ECO:0000259" key="5">
    <source>
        <dbReference type="PROSITE" id="PS50090"/>
    </source>
</evidence>
<dbReference type="OrthoDB" id="2143914at2759"/>